<sequence>YKADIGTDGSLSLEVKDSAAAVASLTGESNLAKNARAFSAIAATGSGIAAARIAEIWQIADTDDAATNAAVRNDLRDITNPGSAAGMFGQKNAADTIGAEVFEQASLAT</sequence>
<gene>
    <name evidence="1" type="ORF">H6A60_12795</name>
</gene>
<dbReference type="Proteomes" id="UP000715095">
    <property type="component" value="Unassembled WGS sequence"/>
</dbReference>
<protein>
    <recommendedName>
        <fullName evidence="3">Flagellin</fullName>
    </recommendedName>
</protein>
<reference evidence="1 2" key="1">
    <citation type="journal article" date="2021" name="Sci. Rep.">
        <title>The distribution of antibiotic resistance genes in chicken gut microbiota commensals.</title>
        <authorList>
            <person name="Juricova H."/>
            <person name="Matiasovicova J."/>
            <person name="Kubasova T."/>
            <person name="Cejkova D."/>
            <person name="Rychlik I."/>
        </authorList>
    </citation>
    <scope>NUCLEOTIDE SEQUENCE [LARGE SCALE GENOMIC DNA]</scope>
    <source>
        <strain evidence="1 2">An829</strain>
    </source>
</reference>
<name>A0ABS2DVH3_9BURK</name>
<feature type="non-terminal residue" evidence="1">
    <location>
        <position position="109"/>
    </location>
</feature>
<dbReference type="RefSeq" id="WP_205105266.1">
    <property type="nucleotide sequence ID" value="NZ_JACJJC010000360.1"/>
</dbReference>
<proteinExistence type="predicted"/>
<comment type="caution">
    <text evidence="1">The sequence shown here is derived from an EMBL/GenBank/DDBJ whole genome shotgun (WGS) entry which is preliminary data.</text>
</comment>
<dbReference type="EMBL" id="JACJJC010000360">
    <property type="protein sequence ID" value="MBM6705341.1"/>
    <property type="molecule type" value="Genomic_DNA"/>
</dbReference>
<evidence type="ECO:0000313" key="1">
    <source>
        <dbReference type="EMBL" id="MBM6705341.1"/>
    </source>
</evidence>
<keyword evidence="2" id="KW-1185">Reference proteome</keyword>
<evidence type="ECO:0008006" key="3">
    <source>
        <dbReference type="Google" id="ProtNLM"/>
    </source>
</evidence>
<organism evidence="1 2">
    <name type="scientific">Sutterella massiliensis</name>
    <dbReference type="NCBI Taxonomy" id="1816689"/>
    <lineage>
        <taxon>Bacteria</taxon>
        <taxon>Pseudomonadati</taxon>
        <taxon>Pseudomonadota</taxon>
        <taxon>Betaproteobacteria</taxon>
        <taxon>Burkholderiales</taxon>
        <taxon>Sutterellaceae</taxon>
        <taxon>Sutterella</taxon>
    </lineage>
</organism>
<feature type="non-terminal residue" evidence="1">
    <location>
        <position position="1"/>
    </location>
</feature>
<evidence type="ECO:0000313" key="2">
    <source>
        <dbReference type="Proteomes" id="UP000715095"/>
    </source>
</evidence>
<accession>A0ABS2DVH3</accession>